<dbReference type="AlphaFoldDB" id="A0ABD2PZ17"/>
<feature type="region of interest" description="Disordered" evidence="6">
    <location>
        <begin position="254"/>
        <end position="308"/>
    </location>
</feature>
<dbReference type="EMBL" id="JBJKFK010001817">
    <property type="protein sequence ID" value="KAL3312172.1"/>
    <property type="molecule type" value="Genomic_DNA"/>
</dbReference>
<keyword evidence="5" id="KW-0106">Calcium</keyword>
<feature type="region of interest" description="Disordered" evidence="6">
    <location>
        <begin position="1"/>
        <end position="30"/>
    </location>
</feature>
<keyword evidence="2 7" id="KW-0812">Transmembrane</keyword>
<dbReference type="CDD" id="cd11304">
    <property type="entry name" value="Cadherin_repeat"/>
    <property type="match status" value="1"/>
</dbReference>
<dbReference type="GO" id="GO:0016020">
    <property type="term" value="C:membrane"/>
    <property type="evidence" value="ECO:0007669"/>
    <property type="project" value="UniProtKB-SubCell"/>
</dbReference>
<evidence type="ECO:0000313" key="10">
    <source>
        <dbReference type="Proteomes" id="UP001626550"/>
    </source>
</evidence>
<evidence type="ECO:0000256" key="3">
    <source>
        <dbReference type="ARBA" id="ARBA00022989"/>
    </source>
</evidence>
<feature type="compositionally biased region" description="Polar residues" evidence="6">
    <location>
        <begin position="295"/>
        <end position="308"/>
    </location>
</feature>
<feature type="transmembrane region" description="Helical" evidence="7">
    <location>
        <begin position="119"/>
        <end position="143"/>
    </location>
</feature>
<organism evidence="9 10">
    <name type="scientific">Cichlidogyrus casuarinus</name>
    <dbReference type="NCBI Taxonomy" id="1844966"/>
    <lineage>
        <taxon>Eukaryota</taxon>
        <taxon>Metazoa</taxon>
        <taxon>Spiralia</taxon>
        <taxon>Lophotrochozoa</taxon>
        <taxon>Platyhelminthes</taxon>
        <taxon>Monogenea</taxon>
        <taxon>Monopisthocotylea</taxon>
        <taxon>Dactylogyridea</taxon>
        <taxon>Ancyrocephalidae</taxon>
        <taxon>Cichlidogyrus</taxon>
    </lineage>
</organism>
<evidence type="ECO:0000256" key="1">
    <source>
        <dbReference type="ARBA" id="ARBA00004167"/>
    </source>
</evidence>
<feature type="region of interest" description="Disordered" evidence="6">
    <location>
        <begin position="348"/>
        <end position="368"/>
    </location>
</feature>
<dbReference type="PANTHER" id="PTHR24028:SF328">
    <property type="entry name" value="CADHERIN-3"/>
    <property type="match status" value="1"/>
</dbReference>
<keyword evidence="3 7" id="KW-1133">Transmembrane helix</keyword>
<keyword evidence="10" id="KW-1185">Reference proteome</keyword>
<keyword evidence="4" id="KW-0325">Glycoprotein</keyword>
<dbReference type="SMART" id="SM00112">
    <property type="entry name" value="CA"/>
    <property type="match status" value="1"/>
</dbReference>
<dbReference type="PANTHER" id="PTHR24028">
    <property type="entry name" value="CADHERIN-87A"/>
    <property type="match status" value="1"/>
</dbReference>
<evidence type="ECO:0000259" key="8">
    <source>
        <dbReference type="PROSITE" id="PS50268"/>
    </source>
</evidence>
<comment type="subcellular location">
    <subcellularLocation>
        <location evidence="1">Membrane</location>
        <topology evidence="1">Single-pass membrane protein</topology>
    </subcellularLocation>
</comment>
<gene>
    <name evidence="9" type="primary">FAT3_3</name>
    <name evidence="9" type="ORF">Ciccas_009240</name>
</gene>
<dbReference type="PROSITE" id="PS50268">
    <property type="entry name" value="CADHERIN_2"/>
    <property type="match status" value="1"/>
</dbReference>
<comment type="caution">
    <text evidence="9">The sequence shown here is derived from an EMBL/GenBank/DDBJ whole genome shotgun (WGS) entry which is preliminary data.</text>
</comment>
<proteinExistence type="predicted"/>
<reference evidence="9 10" key="1">
    <citation type="submission" date="2024-11" db="EMBL/GenBank/DDBJ databases">
        <title>Adaptive evolution of stress response genes in parasites aligns with host niche diversity.</title>
        <authorList>
            <person name="Hahn C."/>
            <person name="Resl P."/>
        </authorList>
    </citation>
    <scope>NUCLEOTIDE SEQUENCE [LARGE SCALE GENOMIC DNA]</scope>
    <source>
        <strain evidence="9">EGGRZ-B1_66</strain>
        <tissue evidence="9">Body</tissue>
    </source>
</reference>
<dbReference type="GO" id="GO:0005509">
    <property type="term" value="F:calcium ion binding"/>
    <property type="evidence" value="ECO:0007669"/>
    <property type="project" value="UniProtKB-UniRule"/>
</dbReference>
<dbReference type="InterPro" id="IPR050174">
    <property type="entry name" value="Protocadherin/Cadherin-CA"/>
</dbReference>
<dbReference type="GO" id="GO:0016746">
    <property type="term" value="F:acyltransferase activity"/>
    <property type="evidence" value="ECO:0007669"/>
    <property type="project" value="UniProtKB-KW"/>
</dbReference>
<evidence type="ECO:0000256" key="4">
    <source>
        <dbReference type="ARBA" id="ARBA00023180"/>
    </source>
</evidence>
<feature type="compositionally biased region" description="Basic and acidic residues" evidence="6">
    <location>
        <begin position="1"/>
        <end position="22"/>
    </location>
</feature>
<dbReference type="Gene3D" id="2.60.40.60">
    <property type="entry name" value="Cadherins"/>
    <property type="match status" value="1"/>
</dbReference>
<evidence type="ECO:0000256" key="2">
    <source>
        <dbReference type="ARBA" id="ARBA00022692"/>
    </source>
</evidence>
<accession>A0ABD2PZ17</accession>
<dbReference type="SUPFAM" id="SSF49313">
    <property type="entry name" value="Cadherin-like"/>
    <property type="match status" value="1"/>
</dbReference>
<sequence>MPNLLRREPGTHRPRETNREKPNLSAFDPDARENGTISYYIQSGNGAKLFNLDPTSGALTVARSLSSSGMGKHLLDLRALDGGEEQRYENAQLMIIVDDSEPKAPPEIQTNMENRRINLFIIIAIVVASFVISTILLTSICLVMRKARHDNSRNGRFRFANGAPARNLVDGRGNPLMEVNVGSIYAKAPTYSTLGLLHESPQQNGIYQTGNQDTYAVHNGVSRYVGYLATPDEVAYSTELGYYGTQPGPATSLLPVPGAYAMDDNSGPKRNSLANSSSNDRDSGNGDSVDAANGHANSANPNQKYIFSTAGSSDHRNVQAHYMVLGTNSPVDHVGPTRHVCPTYATINKSNSASNNTNNNSSNLTSFV</sequence>
<evidence type="ECO:0000313" key="9">
    <source>
        <dbReference type="EMBL" id="KAL3312172.1"/>
    </source>
</evidence>
<feature type="domain" description="Cadherin" evidence="8">
    <location>
        <begin position="24"/>
        <end position="108"/>
    </location>
</feature>
<dbReference type="InterPro" id="IPR015919">
    <property type="entry name" value="Cadherin-like_sf"/>
</dbReference>
<evidence type="ECO:0000256" key="7">
    <source>
        <dbReference type="SAM" id="Phobius"/>
    </source>
</evidence>
<evidence type="ECO:0000256" key="6">
    <source>
        <dbReference type="SAM" id="MobiDB-lite"/>
    </source>
</evidence>
<keyword evidence="7" id="KW-0472">Membrane</keyword>
<evidence type="ECO:0000256" key="5">
    <source>
        <dbReference type="PROSITE-ProRule" id="PRU00043"/>
    </source>
</evidence>
<keyword evidence="9" id="KW-0012">Acyltransferase</keyword>
<keyword evidence="9" id="KW-0808">Transferase</keyword>
<dbReference type="InterPro" id="IPR002126">
    <property type="entry name" value="Cadherin-like_dom"/>
</dbReference>
<dbReference type="Proteomes" id="UP001626550">
    <property type="component" value="Unassembled WGS sequence"/>
</dbReference>
<protein>
    <submittedName>
        <fullName evidence="9">Bahd acyltransferase</fullName>
    </submittedName>
</protein>
<name>A0ABD2PZ17_9PLAT</name>
<dbReference type="Pfam" id="PF00028">
    <property type="entry name" value="Cadherin"/>
    <property type="match status" value="1"/>
</dbReference>